<keyword evidence="3" id="KW-0408">Iron</keyword>
<dbReference type="AlphaFoldDB" id="A0A0N7I7Y8"/>
<name>A0A0N7I7Y8_AZOBR</name>
<dbReference type="GO" id="GO:0046872">
    <property type="term" value="F:metal ion binding"/>
    <property type="evidence" value="ECO:0007669"/>
    <property type="project" value="UniProtKB-KW"/>
</dbReference>
<keyword evidence="7" id="KW-1185">Reference proteome</keyword>
<accession>A0A0N7I7Y8</accession>
<evidence type="ECO:0000256" key="1">
    <source>
        <dbReference type="ARBA" id="ARBA00010587"/>
    </source>
</evidence>
<evidence type="ECO:0000256" key="2">
    <source>
        <dbReference type="ARBA" id="ARBA00022723"/>
    </source>
</evidence>
<dbReference type="GeneID" id="56452554"/>
<evidence type="ECO:0000313" key="5">
    <source>
        <dbReference type="EMBL" id="QCO08396.1"/>
    </source>
</evidence>
<evidence type="ECO:0000256" key="3">
    <source>
        <dbReference type="ARBA" id="ARBA00023004"/>
    </source>
</evidence>
<dbReference type="InterPro" id="IPR035938">
    <property type="entry name" value="Hemerythrin-like_sf"/>
</dbReference>
<organism evidence="5 6">
    <name type="scientific">Azospirillum brasilense</name>
    <dbReference type="NCBI Taxonomy" id="192"/>
    <lineage>
        <taxon>Bacteria</taxon>
        <taxon>Pseudomonadati</taxon>
        <taxon>Pseudomonadota</taxon>
        <taxon>Alphaproteobacteria</taxon>
        <taxon>Rhodospirillales</taxon>
        <taxon>Azospirillaceae</taxon>
        <taxon>Azospirillum</taxon>
    </lineage>
</organism>
<dbReference type="Proteomes" id="UP000298774">
    <property type="component" value="Chromosome"/>
</dbReference>
<evidence type="ECO:0008006" key="8">
    <source>
        <dbReference type="Google" id="ProtNLM"/>
    </source>
</evidence>
<gene>
    <name evidence="5" type="ORF">D3868_04670</name>
    <name evidence="4" type="ORF">SIM66_25755</name>
</gene>
<proteinExistence type="inferred from homology"/>
<dbReference type="EMBL" id="CP032339">
    <property type="protein sequence ID" value="QCO08396.1"/>
    <property type="molecule type" value="Genomic_DNA"/>
</dbReference>
<protein>
    <recommendedName>
        <fullName evidence="8">Hemerythrin-like domain-containing protein</fullName>
    </recommendedName>
</protein>
<evidence type="ECO:0000313" key="4">
    <source>
        <dbReference type="EMBL" id="MDX5954576.1"/>
    </source>
</evidence>
<reference evidence="4 7" key="2">
    <citation type="submission" date="2023-11" db="EMBL/GenBank/DDBJ databases">
        <title>MicrobeMod: A computational toolkit for identifying prokaryotic methylation and restriction-modification with nanopore sequencing.</title>
        <authorList>
            <person name="Crits-Christoph A."/>
            <person name="Kang S.C."/>
            <person name="Lee H."/>
            <person name="Ostrov N."/>
        </authorList>
    </citation>
    <scope>NUCLEOTIDE SEQUENCE [LARGE SCALE GENOMIC DNA]</scope>
    <source>
        <strain evidence="4 7">ATCC 29145</strain>
    </source>
</reference>
<dbReference type="RefSeq" id="WP_035675078.1">
    <property type="nucleotide sequence ID" value="NZ_CP012914.1"/>
</dbReference>
<sequence>MTHATEGGSLIPTGSGVIDAEHSSILDLLSAMTAGGPVGLAELTALSHEVAEHFATETVEMAVLATDRRERHEQAHRSYLASIDALVGTAERGAPVTSDDANRLMLWFIVHSNTADTELVEAARRAGDEPPMISMDEWLDGLDEADRDALRS</sequence>
<dbReference type="KEGG" id="abf:AMK58_10490"/>
<dbReference type="Proteomes" id="UP001277471">
    <property type="component" value="Unassembled WGS sequence"/>
</dbReference>
<evidence type="ECO:0000313" key="7">
    <source>
        <dbReference type="Proteomes" id="UP001277471"/>
    </source>
</evidence>
<reference evidence="5 6" key="1">
    <citation type="submission" date="2018-09" db="EMBL/GenBank/DDBJ databases">
        <title>Whole genome based analysis of evolution and adaptive divergence in Indian and Brazilian strains of Azospirillum brasilense.</title>
        <authorList>
            <person name="Singh C."/>
            <person name="Tripathi A.K."/>
        </authorList>
    </citation>
    <scope>NUCLEOTIDE SEQUENCE [LARGE SCALE GENOMIC DNA]</scope>
    <source>
        <strain evidence="5 6">MTCC4038</strain>
    </source>
</reference>
<keyword evidence="2" id="KW-0479">Metal-binding</keyword>
<dbReference type="SUPFAM" id="SSF47188">
    <property type="entry name" value="Hemerythrin-like"/>
    <property type="match status" value="1"/>
</dbReference>
<evidence type="ECO:0000313" key="6">
    <source>
        <dbReference type="Proteomes" id="UP000298774"/>
    </source>
</evidence>
<dbReference type="Gene3D" id="1.20.120.50">
    <property type="entry name" value="Hemerythrin-like"/>
    <property type="match status" value="1"/>
</dbReference>
<dbReference type="EMBL" id="JAWXYC010000004">
    <property type="protein sequence ID" value="MDX5954576.1"/>
    <property type="molecule type" value="Genomic_DNA"/>
</dbReference>
<comment type="similarity">
    <text evidence="1">Belongs to the hemerythrin family.</text>
</comment>